<sequence>MTERKKFLGELISECIAVIIIVLMGDSSAAMFFLYDPSPYKTAYWGLCIVWGLSVTTAIYVTGAVSGTHANPAVTLSLAIFRGFSWRKVPLYMVAQIAGGVIGAAGVYALFAPVIDHFAAVHHMDRLHDGAAAGVFFTHPGDFVTPMHSFVVQIILTGLLLLGIFAITCEYNTMAPQANSSALMIGLLVAGIGASAGFLDGWAINPARDFGPRLFCYFAGWGGSALPSPGNYWWVPIAGPLVGGVAGAGIYQALIRPFMPPRNIAVAPVSSIDRSV</sequence>
<dbReference type="Pfam" id="PF00230">
    <property type="entry name" value="MIP"/>
    <property type="match status" value="1"/>
</dbReference>
<dbReference type="PRINTS" id="PR00783">
    <property type="entry name" value="MINTRINSICP"/>
</dbReference>
<dbReference type="Gene3D" id="1.20.1080.10">
    <property type="entry name" value="Glycerol uptake facilitator protein"/>
    <property type="match status" value="1"/>
</dbReference>
<evidence type="ECO:0000256" key="2">
    <source>
        <dbReference type="ARBA" id="ARBA00006175"/>
    </source>
</evidence>
<evidence type="ECO:0000313" key="10">
    <source>
        <dbReference type="Proteomes" id="UP000635278"/>
    </source>
</evidence>
<keyword evidence="10" id="KW-1185">Reference proteome</keyword>
<dbReference type="NCBIfam" id="TIGR00861">
    <property type="entry name" value="MIP"/>
    <property type="match status" value="1"/>
</dbReference>
<proteinExistence type="inferred from homology"/>
<comment type="caution">
    <text evidence="9">The sequence shown here is derived from an EMBL/GenBank/DDBJ whole genome shotgun (WGS) entry which is preliminary data.</text>
</comment>
<evidence type="ECO:0000256" key="5">
    <source>
        <dbReference type="ARBA" id="ARBA00022989"/>
    </source>
</evidence>
<name>A0ABX0JPK8_9PROT</name>
<reference evidence="9 10" key="1">
    <citation type="journal article" date="2020" name="Int. J. Syst. Evol. Microbiol.">
        <title>Novel acetic acid bacteria from cider fermentations: Acetobacter conturbans sp. nov. and Acetobacter fallax sp. nov.</title>
        <authorList>
            <person name="Sombolestani A.S."/>
            <person name="Cleenwerck I."/>
            <person name="Cnockaert M."/>
            <person name="Borremans W."/>
            <person name="Wieme A.D."/>
            <person name="De Vuyst L."/>
            <person name="Vandamme P."/>
        </authorList>
    </citation>
    <scope>NUCLEOTIDE SEQUENCE [LARGE SCALE GENOMIC DNA]</scope>
    <source>
        <strain evidence="9 10">LMG 30640</strain>
    </source>
</reference>
<dbReference type="PROSITE" id="PS00221">
    <property type="entry name" value="MIP"/>
    <property type="match status" value="1"/>
</dbReference>
<dbReference type="EMBL" id="WOTB01000015">
    <property type="protein sequence ID" value="NHN85388.1"/>
    <property type="molecule type" value="Genomic_DNA"/>
</dbReference>
<feature type="transmembrane region" description="Helical" evidence="8">
    <location>
        <begin position="150"/>
        <end position="169"/>
    </location>
</feature>
<dbReference type="Proteomes" id="UP000635278">
    <property type="component" value="Unassembled WGS sequence"/>
</dbReference>
<evidence type="ECO:0000313" key="9">
    <source>
        <dbReference type="EMBL" id="NHN85388.1"/>
    </source>
</evidence>
<evidence type="ECO:0000256" key="4">
    <source>
        <dbReference type="ARBA" id="ARBA00022692"/>
    </source>
</evidence>
<comment type="similarity">
    <text evidence="2 7">Belongs to the MIP/aquaporin (TC 1.A.8) family.</text>
</comment>
<keyword evidence="5 8" id="KW-1133">Transmembrane helix</keyword>
<dbReference type="RefSeq" id="WP_173583774.1">
    <property type="nucleotide sequence ID" value="NZ_WOTB01000015.1"/>
</dbReference>
<accession>A0ABX0JPK8</accession>
<comment type="subcellular location">
    <subcellularLocation>
        <location evidence="1">Membrane</location>
        <topology evidence="1">Multi-pass membrane protein</topology>
    </subcellularLocation>
</comment>
<gene>
    <name evidence="9" type="ORF">GOB93_12155</name>
</gene>
<dbReference type="InterPro" id="IPR022357">
    <property type="entry name" value="MIP_CS"/>
</dbReference>
<keyword evidence="4 7" id="KW-0812">Transmembrane</keyword>
<keyword evidence="6 8" id="KW-0472">Membrane</keyword>
<organism evidence="9 10">
    <name type="scientific">Acetobacter musti</name>
    <dbReference type="NCBI Taxonomy" id="864732"/>
    <lineage>
        <taxon>Bacteria</taxon>
        <taxon>Pseudomonadati</taxon>
        <taxon>Pseudomonadota</taxon>
        <taxon>Alphaproteobacteria</taxon>
        <taxon>Acetobacterales</taxon>
        <taxon>Acetobacteraceae</taxon>
        <taxon>Acetobacter</taxon>
    </lineage>
</organism>
<feature type="transmembrane region" description="Helical" evidence="8">
    <location>
        <begin position="7"/>
        <end position="24"/>
    </location>
</feature>
<dbReference type="PANTHER" id="PTHR43829">
    <property type="entry name" value="AQUAPORIN OR AQUAGLYCEROPORIN RELATED"/>
    <property type="match status" value="1"/>
</dbReference>
<protein>
    <submittedName>
        <fullName evidence="9">MIP family channel protein</fullName>
    </submittedName>
</protein>
<evidence type="ECO:0000256" key="7">
    <source>
        <dbReference type="RuleBase" id="RU000477"/>
    </source>
</evidence>
<feature type="transmembrane region" description="Helical" evidence="8">
    <location>
        <begin position="181"/>
        <end position="204"/>
    </location>
</feature>
<evidence type="ECO:0000256" key="6">
    <source>
        <dbReference type="ARBA" id="ARBA00023136"/>
    </source>
</evidence>
<dbReference type="SUPFAM" id="SSF81338">
    <property type="entry name" value="Aquaporin-like"/>
    <property type="match status" value="1"/>
</dbReference>
<evidence type="ECO:0000256" key="8">
    <source>
        <dbReference type="SAM" id="Phobius"/>
    </source>
</evidence>
<dbReference type="PANTHER" id="PTHR43829:SF9">
    <property type="entry name" value="AQUAPORIN-9"/>
    <property type="match status" value="1"/>
</dbReference>
<dbReference type="InterPro" id="IPR050363">
    <property type="entry name" value="MIP/Aquaporin"/>
</dbReference>
<feature type="transmembrane region" description="Helical" evidence="8">
    <location>
        <begin position="89"/>
        <end position="111"/>
    </location>
</feature>
<feature type="transmembrane region" description="Helical" evidence="8">
    <location>
        <begin position="232"/>
        <end position="254"/>
    </location>
</feature>
<dbReference type="InterPro" id="IPR023271">
    <property type="entry name" value="Aquaporin-like"/>
</dbReference>
<feature type="transmembrane region" description="Helical" evidence="8">
    <location>
        <begin position="44"/>
        <end position="68"/>
    </location>
</feature>
<evidence type="ECO:0000256" key="1">
    <source>
        <dbReference type="ARBA" id="ARBA00004141"/>
    </source>
</evidence>
<dbReference type="InterPro" id="IPR000425">
    <property type="entry name" value="MIP"/>
</dbReference>
<evidence type="ECO:0000256" key="3">
    <source>
        <dbReference type="ARBA" id="ARBA00022448"/>
    </source>
</evidence>
<keyword evidence="3 7" id="KW-0813">Transport</keyword>